<keyword evidence="2" id="KW-1185">Reference proteome</keyword>
<evidence type="ECO:0000313" key="2">
    <source>
        <dbReference type="Proteomes" id="UP001150879"/>
    </source>
</evidence>
<dbReference type="EMBL" id="JAPQKP010000002">
    <property type="protein sequence ID" value="KAJ5207506.1"/>
    <property type="molecule type" value="Genomic_DNA"/>
</dbReference>
<dbReference type="Proteomes" id="UP001150879">
    <property type="component" value="Unassembled WGS sequence"/>
</dbReference>
<proteinExistence type="predicted"/>
<organism evidence="1 2">
    <name type="scientific">Penicillium cf. griseofulvum</name>
    <dbReference type="NCBI Taxonomy" id="2972120"/>
    <lineage>
        <taxon>Eukaryota</taxon>
        <taxon>Fungi</taxon>
        <taxon>Dikarya</taxon>
        <taxon>Ascomycota</taxon>
        <taxon>Pezizomycotina</taxon>
        <taxon>Eurotiomycetes</taxon>
        <taxon>Eurotiomycetidae</taxon>
        <taxon>Eurotiales</taxon>
        <taxon>Aspergillaceae</taxon>
        <taxon>Penicillium</taxon>
    </lineage>
</organism>
<evidence type="ECO:0000313" key="1">
    <source>
        <dbReference type="EMBL" id="KAJ5207506.1"/>
    </source>
</evidence>
<accession>A0A9W9MU13</accession>
<reference evidence="1" key="1">
    <citation type="submission" date="2022-11" db="EMBL/GenBank/DDBJ databases">
        <authorList>
            <person name="Petersen C."/>
        </authorList>
    </citation>
    <scope>NUCLEOTIDE SEQUENCE</scope>
    <source>
        <strain evidence="1">IBT 16849</strain>
    </source>
</reference>
<reference evidence="1" key="2">
    <citation type="journal article" date="2023" name="IMA Fungus">
        <title>Comparative genomic study of the Penicillium genus elucidates a diverse pangenome and 15 lateral gene transfer events.</title>
        <authorList>
            <person name="Petersen C."/>
            <person name="Sorensen T."/>
            <person name="Nielsen M.R."/>
            <person name="Sondergaard T.E."/>
            <person name="Sorensen J.L."/>
            <person name="Fitzpatrick D.A."/>
            <person name="Frisvad J.C."/>
            <person name="Nielsen K.L."/>
        </authorList>
    </citation>
    <scope>NUCLEOTIDE SEQUENCE</scope>
    <source>
        <strain evidence="1">IBT 16849</strain>
    </source>
</reference>
<gene>
    <name evidence="1" type="ORF">N7472_003954</name>
</gene>
<name>A0A9W9MU13_9EURO</name>
<protein>
    <submittedName>
        <fullName evidence="1">Uncharacterized protein</fullName>
    </submittedName>
</protein>
<sequence length="62" mass="6968">MLPRNNVSKCCRLLLENEEAYQLVLDSLHEANGNPESPASEVVLQLDFEWGLGMNYAVSEDD</sequence>
<dbReference type="AlphaFoldDB" id="A0A9W9MU13"/>
<comment type="caution">
    <text evidence="1">The sequence shown here is derived from an EMBL/GenBank/DDBJ whole genome shotgun (WGS) entry which is preliminary data.</text>
</comment>